<dbReference type="GO" id="GO:0030246">
    <property type="term" value="F:carbohydrate binding"/>
    <property type="evidence" value="ECO:0007669"/>
    <property type="project" value="InterPro"/>
</dbReference>
<dbReference type="STRING" id="1817867.A3F83_16135"/>
<comment type="caution">
    <text evidence="3">The sequence shown here is derived from an EMBL/GenBank/DDBJ whole genome shotgun (WGS) entry which is preliminary data.</text>
</comment>
<dbReference type="InterPro" id="IPR010502">
    <property type="entry name" value="Carb-bd_dom_fam9"/>
</dbReference>
<dbReference type="AlphaFoldDB" id="A0A1F5YTA5"/>
<sequence length="265" mass="29079">MSAIFTRKTLFLASLATLLAVCTLLWPGCQGKTESPGQAAVDQSAPALSAGQAGKMLVCRKASEAPAVDGRIEELWQAADTLRLDDPADVSDPNQVKIYTLWDNNYLYVSYEVADRYLVGFQTERDHKALYKDDMIEVLLDPRREATDLWLEDDIVYHINVLGQVKDDRGTPGGEVAKSDAGWQSAALFAVQYEGTLNDSTDQDRGYCVELAVPWSEIGLSPAAGQKLGIDFASGDAEGAQEHLWDWCGARPFRQPSVYGTLLLE</sequence>
<organism evidence="3 4">
    <name type="scientific">Candidatus Glassbacteria bacterium RIFCSPLOWO2_12_FULL_58_11</name>
    <dbReference type="NCBI Taxonomy" id="1817867"/>
    <lineage>
        <taxon>Bacteria</taxon>
        <taxon>Candidatus Glassiibacteriota</taxon>
    </lineage>
</organism>
<dbReference type="GO" id="GO:0016052">
    <property type="term" value="P:carbohydrate catabolic process"/>
    <property type="evidence" value="ECO:0007669"/>
    <property type="project" value="InterPro"/>
</dbReference>
<evidence type="ECO:0000313" key="4">
    <source>
        <dbReference type="Proteomes" id="UP000179129"/>
    </source>
</evidence>
<reference evidence="3 4" key="1">
    <citation type="journal article" date="2016" name="Nat. Commun.">
        <title>Thousands of microbial genomes shed light on interconnected biogeochemical processes in an aquifer system.</title>
        <authorList>
            <person name="Anantharaman K."/>
            <person name="Brown C.T."/>
            <person name="Hug L.A."/>
            <person name="Sharon I."/>
            <person name="Castelle C.J."/>
            <person name="Probst A.J."/>
            <person name="Thomas B.C."/>
            <person name="Singh A."/>
            <person name="Wilkins M.J."/>
            <person name="Karaoz U."/>
            <person name="Brodie E.L."/>
            <person name="Williams K.H."/>
            <person name="Hubbard S.S."/>
            <person name="Banfield J.F."/>
        </authorList>
    </citation>
    <scope>NUCLEOTIDE SEQUENCE [LARGE SCALE GENOMIC DNA]</scope>
</reference>
<dbReference type="Proteomes" id="UP000179129">
    <property type="component" value="Unassembled WGS sequence"/>
</dbReference>
<dbReference type="SUPFAM" id="SSF49344">
    <property type="entry name" value="CBD9-like"/>
    <property type="match status" value="1"/>
</dbReference>
<evidence type="ECO:0000259" key="2">
    <source>
        <dbReference type="Pfam" id="PF06452"/>
    </source>
</evidence>
<protein>
    <recommendedName>
        <fullName evidence="2">Carbohydrate-binding domain-containing protein</fullName>
    </recommendedName>
</protein>
<gene>
    <name evidence="3" type="ORF">A3F83_16135</name>
</gene>
<dbReference type="GO" id="GO:0004553">
    <property type="term" value="F:hydrolase activity, hydrolyzing O-glycosyl compounds"/>
    <property type="evidence" value="ECO:0007669"/>
    <property type="project" value="InterPro"/>
</dbReference>
<keyword evidence="1" id="KW-0732">Signal</keyword>
<dbReference type="Pfam" id="PF06452">
    <property type="entry name" value="CBM9_1"/>
    <property type="match status" value="1"/>
</dbReference>
<evidence type="ECO:0000313" key="3">
    <source>
        <dbReference type="EMBL" id="OGG03448.1"/>
    </source>
</evidence>
<dbReference type="EMBL" id="MFIX01000143">
    <property type="protein sequence ID" value="OGG03448.1"/>
    <property type="molecule type" value="Genomic_DNA"/>
</dbReference>
<feature type="signal peptide" evidence="1">
    <location>
        <begin position="1"/>
        <end position="27"/>
    </location>
</feature>
<evidence type="ECO:0000256" key="1">
    <source>
        <dbReference type="SAM" id="SignalP"/>
    </source>
</evidence>
<feature type="domain" description="Carbohydrate-binding" evidence="2">
    <location>
        <begin position="68"/>
        <end position="265"/>
    </location>
</feature>
<accession>A0A1F5YTA5</accession>
<dbReference type="Gene3D" id="2.60.40.1190">
    <property type="match status" value="1"/>
</dbReference>
<name>A0A1F5YTA5_9BACT</name>
<feature type="chain" id="PRO_5009522617" description="Carbohydrate-binding domain-containing protein" evidence="1">
    <location>
        <begin position="28"/>
        <end position="265"/>
    </location>
</feature>
<proteinExistence type="predicted"/>